<proteinExistence type="predicted"/>
<dbReference type="AlphaFoldDB" id="W9Z1V1"/>
<reference evidence="1" key="1">
    <citation type="submission" date="2012-04" db="EMBL/GenBank/DDBJ databases">
        <title>The Genome Sequence of Fusarium oxysporum melonis.</title>
        <authorList>
            <consortium name="The Broad Institute Genome Sequencing Platform"/>
            <person name="Ma L.-J."/>
            <person name="Gale L.R."/>
            <person name="Schwartz D.C."/>
            <person name="Zhou S."/>
            <person name="Corby-Kistler H."/>
            <person name="Young S.K."/>
            <person name="Zeng Q."/>
            <person name="Gargeya S."/>
            <person name="Fitzgerald M."/>
            <person name="Haas B."/>
            <person name="Abouelleil A."/>
            <person name="Alvarado L."/>
            <person name="Arachchi H.M."/>
            <person name="Berlin A."/>
            <person name="Brown A."/>
            <person name="Chapman S.B."/>
            <person name="Chen Z."/>
            <person name="Dunbar C."/>
            <person name="Freedman E."/>
            <person name="Gearin G."/>
            <person name="Goldberg J."/>
            <person name="Griggs A."/>
            <person name="Gujja S."/>
            <person name="Heiman D."/>
            <person name="Howarth C."/>
            <person name="Larson L."/>
            <person name="Lui A."/>
            <person name="MacDonald P.J.P."/>
            <person name="Montmayeur A."/>
            <person name="Murphy C."/>
            <person name="Neiman D."/>
            <person name="Pearson M."/>
            <person name="Priest M."/>
            <person name="Roberts A."/>
            <person name="Saif S."/>
            <person name="Shea T."/>
            <person name="Shenoy N."/>
            <person name="Sisk P."/>
            <person name="Stolte C."/>
            <person name="Sykes S."/>
            <person name="Wortman J."/>
            <person name="Nusbaum C."/>
            <person name="Birren B."/>
        </authorList>
    </citation>
    <scope>NUCLEOTIDE SEQUENCE</scope>
    <source>
        <strain evidence="1">26406</strain>
    </source>
</reference>
<accession>W9Z1V1</accession>
<dbReference type="VEuPathDB" id="FungiDB:FOMG_17590"/>
<dbReference type="HOGENOM" id="CLU_1151843_0_0_1"/>
<dbReference type="Proteomes" id="UP000030703">
    <property type="component" value="Unassembled WGS sequence"/>
</dbReference>
<reference evidence="1" key="2">
    <citation type="submission" date="2014-02" db="EMBL/GenBank/DDBJ databases">
        <title>Annotation of the Genome Sequence of Fusarium oxysporum f. sp. melonis 26406.</title>
        <authorList>
            <consortium name="The Broad Institute Genomics Platform"/>
            <person name="Ma L.-J."/>
            <person name="Corby-Kistler H."/>
            <person name="Broz K."/>
            <person name="Gale L.R."/>
            <person name="Jonkers W."/>
            <person name="O'Donnell K."/>
            <person name="Ploetz R."/>
            <person name="Steinberg C."/>
            <person name="Schwartz D.C."/>
            <person name="VanEtten H."/>
            <person name="Zhou S."/>
            <person name="Young S.K."/>
            <person name="Zeng Q."/>
            <person name="Gargeya S."/>
            <person name="Fitzgerald M."/>
            <person name="Abouelleil A."/>
            <person name="Alvarado L."/>
            <person name="Chapman S.B."/>
            <person name="Gainer-Dewar J."/>
            <person name="Goldberg J."/>
            <person name="Griggs A."/>
            <person name="Gujja S."/>
            <person name="Hansen M."/>
            <person name="Howarth C."/>
            <person name="Imamovic A."/>
            <person name="Ireland A."/>
            <person name="Larimer J."/>
            <person name="McCowan C."/>
            <person name="Murphy C."/>
            <person name="Pearson M."/>
            <person name="Poon T.W."/>
            <person name="Priest M."/>
            <person name="Roberts A."/>
            <person name="Saif S."/>
            <person name="Shea T."/>
            <person name="Sykes S."/>
            <person name="Wortman J."/>
            <person name="Nusbaum C."/>
            <person name="Birren B."/>
        </authorList>
    </citation>
    <scope>NUCLEOTIDE SEQUENCE</scope>
    <source>
        <strain evidence="1">26406</strain>
    </source>
</reference>
<gene>
    <name evidence="1" type="ORF">FOMG_17590</name>
</gene>
<dbReference type="EMBL" id="KI980357">
    <property type="protein sequence ID" value="EXK25779.1"/>
    <property type="molecule type" value="Genomic_DNA"/>
</dbReference>
<protein>
    <submittedName>
        <fullName evidence="1">Uncharacterized protein</fullName>
    </submittedName>
</protein>
<name>W9Z1V1_FUSOX</name>
<sequence length="232" mass="26744">MSSKFLYIEDSKSEGLLIRAVPGSLRELPQSVEVKKESLLHIPNELKDNDKLLDLVLKDDIYNFTICIQDNDCLSEPLTSFPDERKLSNWLIPLSKKLDQKHNQELKRPVIKVFLVAVDKFIDEKFAPQQKPKEHTEHPKILPVWWPWPPKISRVSHEEAKYSNEICNPELRSAYNKWHDSLLELLEKGGGKEIKIDLAEMPLACKCKGIWQGLHNRVEKIPSGYDKSGGQL</sequence>
<organism evidence="1">
    <name type="scientific">Fusarium oxysporum f. sp. melonis 26406</name>
    <dbReference type="NCBI Taxonomy" id="1089452"/>
    <lineage>
        <taxon>Eukaryota</taxon>
        <taxon>Fungi</taxon>
        <taxon>Dikarya</taxon>
        <taxon>Ascomycota</taxon>
        <taxon>Pezizomycotina</taxon>
        <taxon>Sordariomycetes</taxon>
        <taxon>Hypocreomycetidae</taxon>
        <taxon>Hypocreales</taxon>
        <taxon>Nectriaceae</taxon>
        <taxon>Fusarium</taxon>
        <taxon>Fusarium oxysporum species complex</taxon>
    </lineage>
</organism>
<evidence type="ECO:0000313" key="1">
    <source>
        <dbReference type="EMBL" id="EXK25779.1"/>
    </source>
</evidence>